<dbReference type="EMBL" id="CP003811">
    <property type="protein sequence ID" value="AIQ93512.1"/>
    <property type="molecule type" value="Genomic_DNA"/>
</dbReference>
<name>A0A089P1I3_9HYPH</name>
<dbReference type="RefSeq" id="WP_043347393.1">
    <property type="nucleotide sequence ID" value="NZ_CP003811.1"/>
</dbReference>
<reference evidence="1 2" key="1">
    <citation type="journal article" date="2014" name="PLoS ONE">
        <title>Genome Information of Methylobacterium oryzae, a Plant-Probiotic Methylotroph in the Phyllosphere.</title>
        <authorList>
            <person name="Kwak M.J."/>
            <person name="Jeong H."/>
            <person name="Madhaiyan M."/>
            <person name="Lee Y."/>
            <person name="Sa T.M."/>
            <person name="Oh T.K."/>
            <person name="Kim J.F."/>
        </authorList>
    </citation>
    <scope>NUCLEOTIDE SEQUENCE [LARGE SCALE GENOMIC DNA]</scope>
    <source>
        <strain evidence="1 2">CBMB20</strain>
    </source>
</reference>
<dbReference type="STRING" id="693986.MOC_5757"/>
<dbReference type="Proteomes" id="UP000029492">
    <property type="component" value="Chromosome"/>
</dbReference>
<accession>A0A089P1I3</accession>
<proteinExistence type="predicted"/>
<evidence type="ECO:0000313" key="1">
    <source>
        <dbReference type="EMBL" id="AIQ93512.1"/>
    </source>
</evidence>
<evidence type="ECO:0000313" key="2">
    <source>
        <dbReference type="Proteomes" id="UP000029492"/>
    </source>
</evidence>
<dbReference type="KEGG" id="mor:MOC_5757"/>
<organism evidence="1 2">
    <name type="scientific">Methylobacterium oryzae CBMB20</name>
    <dbReference type="NCBI Taxonomy" id="693986"/>
    <lineage>
        <taxon>Bacteria</taxon>
        <taxon>Pseudomonadati</taxon>
        <taxon>Pseudomonadota</taxon>
        <taxon>Alphaproteobacteria</taxon>
        <taxon>Hyphomicrobiales</taxon>
        <taxon>Methylobacteriaceae</taxon>
        <taxon>Methylobacterium</taxon>
    </lineage>
</organism>
<sequence length="94" mass="10635">MSDFSDLVAKAIQPSMTREEREAVYTVVRQAVLRLQEREALPADDPRVALQRHLVEETIRDVEGDVARYESLRKLDAAFAAQTEAHKAAQSGRR</sequence>
<dbReference type="eggNOG" id="ENOG502ZYTH">
    <property type="taxonomic scope" value="Bacteria"/>
</dbReference>
<dbReference type="AlphaFoldDB" id="A0A089P1I3"/>
<dbReference type="GeneID" id="96602222"/>
<gene>
    <name evidence="1" type="ORF">MOC_5757</name>
</gene>
<dbReference type="HOGENOM" id="CLU_2523769_0_0_5"/>
<protein>
    <submittedName>
        <fullName evidence="1">Protein of unassigned function</fullName>
    </submittedName>
</protein>
<keyword evidence="2" id="KW-1185">Reference proteome</keyword>